<proteinExistence type="predicted"/>
<feature type="region of interest" description="Disordered" evidence="1">
    <location>
        <begin position="284"/>
        <end position="306"/>
    </location>
</feature>
<keyword evidence="2" id="KW-1133">Transmembrane helix</keyword>
<feature type="transmembrane region" description="Helical" evidence="2">
    <location>
        <begin position="216"/>
        <end position="235"/>
    </location>
</feature>
<keyword evidence="5" id="KW-1185">Reference proteome</keyword>
<evidence type="ECO:0000256" key="1">
    <source>
        <dbReference type="SAM" id="MobiDB-lite"/>
    </source>
</evidence>
<comment type="caution">
    <text evidence="4">The sequence shown here is derived from an EMBL/GenBank/DDBJ whole genome shotgun (WGS) entry which is preliminary data.</text>
</comment>
<keyword evidence="2" id="KW-0472">Membrane</keyword>
<evidence type="ECO:0000259" key="3">
    <source>
        <dbReference type="PROSITE" id="PS51186"/>
    </source>
</evidence>
<dbReference type="Proteomes" id="UP000742024">
    <property type="component" value="Unassembled WGS sequence"/>
</dbReference>
<dbReference type="InterPro" id="IPR016181">
    <property type="entry name" value="Acyl_CoA_acyltransferase"/>
</dbReference>
<accession>A0ABQ7P9U1</accession>
<reference evidence="4 5" key="1">
    <citation type="journal article" date="2020" name="bioRxiv">
        <title>Whole genome comparisons of ergot fungi reveals the divergence and evolution of species within the genus Claviceps are the result of varying mechanisms driving genome evolution and host range expansion.</title>
        <authorList>
            <person name="Wyka S.A."/>
            <person name="Mondo S.J."/>
            <person name="Liu M."/>
            <person name="Dettman J."/>
            <person name="Nalam V."/>
            <person name="Broders K.D."/>
        </authorList>
    </citation>
    <scope>NUCLEOTIDE SEQUENCE [LARGE SCALE GENOMIC DNA]</scope>
    <source>
        <strain evidence="4 5">LM583</strain>
    </source>
</reference>
<evidence type="ECO:0000313" key="4">
    <source>
        <dbReference type="EMBL" id="KAG5957192.1"/>
    </source>
</evidence>
<name>A0ABQ7P9U1_9HYPO</name>
<organism evidence="4 5">
    <name type="scientific">Claviceps arundinis</name>
    <dbReference type="NCBI Taxonomy" id="1623583"/>
    <lineage>
        <taxon>Eukaryota</taxon>
        <taxon>Fungi</taxon>
        <taxon>Dikarya</taxon>
        <taxon>Ascomycota</taxon>
        <taxon>Pezizomycotina</taxon>
        <taxon>Sordariomycetes</taxon>
        <taxon>Hypocreomycetidae</taxon>
        <taxon>Hypocreales</taxon>
        <taxon>Clavicipitaceae</taxon>
        <taxon>Claviceps</taxon>
    </lineage>
</organism>
<gene>
    <name evidence="4" type="ORF">E4U57_001942</name>
</gene>
<protein>
    <recommendedName>
        <fullName evidence="3">N-acetyltransferase domain-containing protein</fullName>
    </recommendedName>
</protein>
<dbReference type="InterPro" id="IPR000182">
    <property type="entry name" value="GNAT_dom"/>
</dbReference>
<feature type="domain" description="N-acetyltransferase" evidence="3">
    <location>
        <begin position="218"/>
        <end position="394"/>
    </location>
</feature>
<dbReference type="Gene3D" id="3.40.630.30">
    <property type="match status" value="1"/>
</dbReference>
<evidence type="ECO:0000313" key="5">
    <source>
        <dbReference type="Proteomes" id="UP000742024"/>
    </source>
</evidence>
<dbReference type="PROSITE" id="PS51186">
    <property type="entry name" value="GNAT"/>
    <property type="match status" value="1"/>
</dbReference>
<dbReference type="Pfam" id="PF00583">
    <property type="entry name" value="Acetyltransf_1"/>
    <property type="match status" value="1"/>
</dbReference>
<dbReference type="SUPFAM" id="SSF55729">
    <property type="entry name" value="Acyl-CoA N-acyltransferases (Nat)"/>
    <property type="match status" value="1"/>
</dbReference>
<sequence>MQPMGGSITFMGTEPGNETAIWCGFHLPRRKRLGFFLHGLAKDQTTSLSSADELGSLDMERGCVRELDLRKCGPGSVAERVGFNPGLRSSAAFFTCLRANLVLSPSVLSSNFNTPYLDPYSSQSPRPPPSPCSTAAPPSLVPLDDIPPLSLDALTTPSDRAEGLQLVADSVCEMEPRATKAVLLHPLSLAALAFSWTTIYRFVYMCDMREGDASRALMLASGLTMLYLAAIRFLSSRYATLADQMNQDWLRADTRTGGHDEIILGARSGSLLVGALIMRLEPNKRSRSFTSSPSKRKNRSRSASLKGGKGIIRAWAIAPSHRGQGIGKELLNAAVRYTKDKCGKDAQVGFAQEHAHSVMVLPDVFNATFRRNEARAARALQGSVDEWDVYKRKR</sequence>
<keyword evidence="2" id="KW-0812">Transmembrane</keyword>
<dbReference type="CDD" id="cd04301">
    <property type="entry name" value="NAT_SF"/>
    <property type="match status" value="1"/>
</dbReference>
<feature type="transmembrane region" description="Helical" evidence="2">
    <location>
        <begin position="182"/>
        <end position="204"/>
    </location>
</feature>
<evidence type="ECO:0000256" key="2">
    <source>
        <dbReference type="SAM" id="Phobius"/>
    </source>
</evidence>
<dbReference type="EMBL" id="SRPR01000177">
    <property type="protein sequence ID" value="KAG5957192.1"/>
    <property type="molecule type" value="Genomic_DNA"/>
</dbReference>